<evidence type="ECO:0000313" key="2">
    <source>
        <dbReference type="EMBL" id="QHZ54108.1"/>
    </source>
</evidence>
<dbReference type="Pfam" id="PF02924">
    <property type="entry name" value="HDPD"/>
    <property type="match status" value="1"/>
</dbReference>
<accession>A0A6C0R178</accession>
<sequence length="126" mass="13368">MPMEKYEMHYDDLIAGGVSPIVAKGAILKAGSGVQKRGAVLGRIGGTAEGADELKPVDSKNEDESKKPFAILADVIVDATDADQRISVYLTGEFNRNALTFGGTDTVATHEEALRDIGIFVKTTTV</sequence>
<name>A0A6C0QMW5_9BACL</name>
<dbReference type="EMBL" id="CP019717">
    <property type="protein sequence ID" value="QHZ50023.1"/>
    <property type="molecule type" value="Genomic_DNA"/>
</dbReference>
<dbReference type="Proteomes" id="UP000464330">
    <property type="component" value="Chromosome"/>
</dbReference>
<evidence type="ECO:0000313" key="3">
    <source>
        <dbReference type="Proteomes" id="UP000464330"/>
    </source>
</evidence>
<accession>A0A6C0QMW5</accession>
<evidence type="ECO:0000313" key="1">
    <source>
        <dbReference type="EMBL" id="QHZ50023.1"/>
    </source>
</evidence>
<reference evidence="1 3" key="1">
    <citation type="journal article" date="2020" name="Int. J. Med. Microbiol.">
        <title>Discovery of Paenibacillus larvae ERIC V: Phenotypic and genomic comparison to genotypes ERIC I-IV reveal different inventories of virulence factors which correlate with epidemiological prevalences of American Foulbrood.</title>
        <authorList>
            <person name="Beims H."/>
            <person name="Bunk B."/>
            <person name="Erler S."/>
            <person name="Mohr K.I."/>
            <person name="Sproer C."/>
            <person name="Pradella S."/>
            <person name="Gunther G."/>
            <person name="Rohde M."/>
            <person name="von der Ohe W."/>
            <person name="Steinert M."/>
        </authorList>
    </citation>
    <scope>NUCLEOTIDE SEQUENCE [LARGE SCALE GENOMIC DNA]</scope>
    <source>
        <strain evidence="1">Eric_V</strain>
    </source>
</reference>
<evidence type="ECO:0008006" key="4">
    <source>
        <dbReference type="Google" id="ProtNLM"/>
    </source>
</evidence>
<protein>
    <recommendedName>
        <fullName evidence="4">Head decoration protein</fullName>
    </recommendedName>
</protein>
<dbReference type="EMBL" id="CP019719">
    <property type="protein sequence ID" value="QHZ54108.1"/>
    <property type="molecule type" value="Genomic_DNA"/>
</dbReference>
<gene>
    <name evidence="1" type="ORF">ERICV_00846</name>
    <name evidence="2" type="ORF">ERICV_05124</name>
</gene>
<proteinExistence type="predicted"/>
<organism evidence="1 3">
    <name type="scientific">Paenibacillus larvae subsp. larvae</name>
    <dbReference type="NCBI Taxonomy" id="147375"/>
    <lineage>
        <taxon>Bacteria</taxon>
        <taxon>Bacillati</taxon>
        <taxon>Bacillota</taxon>
        <taxon>Bacilli</taxon>
        <taxon>Bacillales</taxon>
        <taxon>Paenibacillaceae</taxon>
        <taxon>Paenibacillus</taxon>
    </lineage>
</organism>
<dbReference type="InterPro" id="IPR004195">
    <property type="entry name" value="Head_decoration_D"/>
</dbReference>
<dbReference type="AlphaFoldDB" id="A0A6C0QMW5"/>